<evidence type="ECO:0000313" key="1">
    <source>
        <dbReference type="EMBL" id="MBD8505183.1"/>
    </source>
</evidence>
<dbReference type="EMBL" id="JACYWE010000001">
    <property type="protein sequence ID" value="MBD8505183.1"/>
    <property type="molecule type" value="Genomic_DNA"/>
</dbReference>
<dbReference type="NCBIfam" id="TIGR01509">
    <property type="entry name" value="HAD-SF-IA-v3"/>
    <property type="match status" value="1"/>
</dbReference>
<dbReference type="InterPro" id="IPR036412">
    <property type="entry name" value="HAD-like_sf"/>
</dbReference>
<dbReference type="Gene3D" id="3.40.50.1000">
    <property type="entry name" value="HAD superfamily/HAD-like"/>
    <property type="match status" value="1"/>
</dbReference>
<dbReference type="SFLD" id="SFLDS00003">
    <property type="entry name" value="Haloacid_Dehalogenase"/>
    <property type="match status" value="1"/>
</dbReference>
<dbReference type="CDD" id="cd07505">
    <property type="entry name" value="HAD_BPGM-like"/>
    <property type="match status" value="1"/>
</dbReference>
<reference evidence="1" key="1">
    <citation type="submission" date="2020-09" db="EMBL/GenBank/DDBJ databases">
        <title>Hoyosella lacisalsi sp. nov., a halotolerant actinobacterium isolated from soil of Lake Gudzhirganskoe.</title>
        <authorList>
            <person name="Yang Q."/>
            <person name="Guo P.Y."/>
            <person name="Liu S.W."/>
            <person name="Li F.N."/>
            <person name="Sun C.H."/>
        </authorList>
    </citation>
    <scope>NUCLEOTIDE SEQUENCE</scope>
    <source>
        <strain evidence="1">G463</strain>
    </source>
</reference>
<dbReference type="InterPro" id="IPR023198">
    <property type="entry name" value="PGP-like_dom2"/>
</dbReference>
<protein>
    <submittedName>
        <fullName evidence="1">HAD family phosphatase</fullName>
    </submittedName>
</protein>
<dbReference type="SFLD" id="SFLDG01129">
    <property type="entry name" value="C1.5:_HAD__Beta-PGM__Phosphata"/>
    <property type="match status" value="1"/>
</dbReference>
<sequence length="227" mass="24303">MSDRSSAGGPSAILWDMDGTLLDSEKLWDVSLEALAEHLGGTLSTLGREAMVGSNMAHSLTILFDDLGIPCTPDDLDTAREWLRARTAELFDAGLEWRPGAREALDLVEASGLPMALVTNTERYLTERALGTLGQDRFKAIICGDEVQLGKPHPEPYQKAANELGLRPGDCLAIEDSPTGTAAAEAAGATVLVIPCAVPVPDGPRRIQRESLEGLTLDDLRAIWMPS</sequence>
<dbReference type="PRINTS" id="PR00413">
    <property type="entry name" value="HADHALOGNASE"/>
</dbReference>
<dbReference type="SUPFAM" id="SSF56784">
    <property type="entry name" value="HAD-like"/>
    <property type="match status" value="1"/>
</dbReference>
<evidence type="ECO:0000313" key="2">
    <source>
        <dbReference type="Proteomes" id="UP000642993"/>
    </source>
</evidence>
<accession>A0A927J9Q7</accession>
<organism evidence="1 2">
    <name type="scientific">Lolliginicoccus lacisalsi</name>
    <dbReference type="NCBI Taxonomy" id="2742202"/>
    <lineage>
        <taxon>Bacteria</taxon>
        <taxon>Bacillati</taxon>
        <taxon>Actinomycetota</taxon>
        <taxon>Actinomycetes</taxon>
        <taxon>Mycobacteriales</taxon>
        <taxon>Hoyosellaceae</taxon>
        <taxon>Lolliginicoccus</taxon>
    </lineage>
</organism>
<dbReference type="InterPro" id="IPR023214">
    <property type="entry name" value="HAD_sf"/>
</dbReference>
<dbReference type="InterPro" id="IPR006439">
    <property type="entry name" value="HAD-SF_hydro_IA"/>
</dbReference>
<dbReference type="PANTHER" id="PTHR18901">
    <property type="entry name" value="2-DEOXYGLUCOSE-6-PHOSPHATE PHOSPHATASE 2"/>
    <property type="match status" value="1"/>
</dbReference>
<dbReference type="Pfam" id="PF00702">
    <property type="entry name" value="Hydrolase"/>
    <property type="match status" value="1"/>
</dbReference>
<gene>
    <name evidence="1" type="ORF">HT102_01590</name>
</gene>
<dbReference type="PANTHER" id="PTHR18901:SF38">
    <property type="entry name" value="PSEUDOURIDINE-5'-PHOSPHATASE"/>
    <property type="match status" value="1"/>
</dbReference>
<proteinExistence type="predicted"/>
<keyword evidence="2" id="KW-1185">Reference proteome</keyword>
<comment type="caution">
    <text evidence="1">The sequence shown here is derived from an EMBL/GenBank/DDBJ whole genome shotgun (WGS) entry which is preliminary data.</text>
</comment>
<dbReference type="AlphaFoldDB" id="A0A927J9Q7"/>
<name>A0A927J9Q7_9ACTN</name>
<dbReference type="NCBIfam" id="TIGR01549">
    <property type="entry name" value="HAD-SF-IA-v1"/>
    <property type="match status" value="1"/>
</dbReference>
<dbReference type="Gene3D" id="1.10.150.240">
    <property type="entry name" value="Putative phosphatase, domain 2"/>
    <property type="match status" value="1"/>
</dbReference>
<dbReference type="RefSeq" id="WP_192037654.1">
    <property type="nucleotide sequence ID" value="NZ_JACYWE010000001.1"/>
</dbReference>
<dbReference type="Proteomes" id="UP000642993">
    <property type="component" value="Unassembled WGS sequence"/>
</dbReference>